<name>A0ABT4CMR8_9CLOT</name>
<dbReference type="GO" id="GO:0016787">
    <property type="term" value="F:hydrolase activity"/>
    <property type="evidence" value="ECO:0007669"/>
    <property type="project" value="UniProtKB-KW"/>
</dbReference>
<comment type="caution">
    <text evidence="3">The sequence shown here is derived from an EMBL/GenBank/DDBJ whole genome shotgun (WGS) entry which is preliminary data.</text>
</comment>
<evidence type="ECO:0000313" key="4">
    <source>
        <dbReference type="Proteomes" id="UP001079657"/>
    </source>
</evidence>
<evidence type="ECO:0000256" key="1">
    <source>
        <dbReference type="ARBA" id="ARBA00022801"/>
    </source>
</evidence>
<gene>
    <name evidence="3" type="ORF">OXH55_01860</name>
</gene>
<dbReference type="InterPro" id="IPR000073">
    <property type="entry name" value="AB_hydrolase_1"/>
</dbReference>
<evidence type="ECO:0000313" key="3">
    <source>
        <dbReference type="EMBL" id="MCY6369391.1"/>
    </source>
</evidence>
<dbReference type="SUPFAM" id="SSF53474">
    <property type="entry name" value="alpha/beta-Hydrolases"/>
    <property type="match status" value="1"/>
</dbReference>
<dbReference type="RefSeq" id="WP_268047729.1">
    <property type="nucleotide sequence ID" value="NZ_JAPQES010000001.1"/>
</dbReference>
<sequence>MSYFLTSDNVKLYYETCGEGKPIVLIHGWSCSHLHFRDQIKELSKKYQVAAIDLRGHGLSEIPNYGLTISRFAKDVKEFIEYLKLDKPSLVGWSMGTTIIFDFVRQFGCHNINKLCLIDMTPKIITDGEWNLGLYGKFSHKDNLDTMVGINADWNEFSKVFIPAIFAKTGCKDKELQDWAFNEAFKNSPHVMSRMWIDMSAQDHRNMLSSITVPTLITHGGESALYLKENSEYLNKNIPNSKLVTFDGCGHGLQLEDPEKFNKELMNFIG</sequence>
<organism evidence="3 4">
    <name type="scientific">Clostridium ganghwense</name>
    <dbReference type="NCBI Taxonomy" id="312089"/>
    <lineage>
        <taxon>Bacteria</taxon>
        <taxon>Bacillati</taxon>
        <taxon>Bacillota</taxon>
        <taxon>Clostridia</taxon>
        <taxon>Eubacteriales</taxon>
        <taxon>Clostridiaceae</taxon>
        <taxon>Clostridium</taxon>
    </lineage>
</organism>
<protein>
    <submittedName>
        <fullName evidence="3">Alpha/beta hydrolase</fullName>
    </submittedName>
</protein>
<accession>A0ABT4CMR8</accession>
<feature type="domain" description="AB hydrolase-1" evidence="2">
    <location>
        <begin position="21"/>
        <end position="258"/>
    </location>
</feature>
<reference evidence="3" key="1">
    <citation type="submission" date="2022-12" db="EMBL/GenBank/DDBJ databases">
        <authorList>
            <person name="Wang J."/>
        </authorList>
    </citation>
    <scope>NUCLEOTIDE SEQUENCE</scope>
    <source>
        <strain evidence="3">HY-42-06</strain>
    </source>
</reference>
<dbReference type="InterPro" id="IPR029058">
    <property type="entry name" value="AB_hydrolase_fold"/>
</dbReference>
<dbReference type="Proteomes" id="UP001079657">
    <property type="component" value="Unassembled WGS sequence"/>
</dbReference>
<dbReference type="InterPro" id="IPR050266">
    <property type="entry name" value="AB_hydrolase_sf"/>
</dbReference>
<keyword evidence="4" id="KW-1185">Reference proteome</keyword>
<dbReference type="Pfam" id="PF00561">
    <property type="entry name" value="Abhydrolase_1"/>
    <property type="match status" value="1"/>
</dbReference>
<dbReference type="PANTHER" id="PTHR43798:SF31">
    <property type="entry name" value="AB HYDROLASE SUPERFAMILY PROTEIN YCLE"/>
    <property type="match status" value="1"/>
</dbReference>
<keyword evidence="1 3" id="KW-0378">Hydrolase</keyword>
<dbReference type="EMBL" id="JAPQES010000001">
    <property type="protein sequence ID" value="MCY6369391.1"/>
    <property type="molecule type" value="Genomic_DNA"/>
</dbReference>
<dbReference type="PANTHER" id="PTHR43798">
    <property type="entry name" value="MONOACYLGLYCEROL LIPASE"/>
    <property type="match status" value="1"/>
</dbReference>
<proteinExistence type="predicted"/>
<dbReference type="Gene3D" id="3.40.50.1820">
    <property type="entry name" value="alpha/beta hydrolase"/>
    <property type="match status" value="1"/>
</dbReference>
<evidence type="ECO:0000259" key="2">
    <source>
        <dbReference type="Pfam" id="PF00561"/>
    </source>
</evidence>